<dbReference type="GO" id="GO:0008970">
    <property type="term" value="F:phospholipase A1 activity"/>
    <property type="evidence" value="ECO:0007669"/>
    <property type="project" value="UniProtKB-EC"/>
</dbReference>
<evidence type="ECO:0000256" key="4">
    <source>
        <dbReference type="ARBA" id="ARBA00013179"/>
    </source>
</evidence>
<dbReference type="SUPFAM" id="SSF53474">
    <property type="entry name" value="alpha/beta-Hydrolases"/>
    <property type="match status" value="1"/>
</dbReference>
<gene>
    <name evidence="11" type="primary">107965279</name>
    <name evidence="13 14" type="synonym">LOC107965279</name>
</gene>
<accession>A0A7M7IHQ8</accession>
<dbReference type="GO" id="GO:0017171">
    <property type="term" value="F:serine hydrolase activity"/>
    <property type="evidence" value="ECO:0007669"/>
    <property type="project" value="TreeGrafter"/>
</dbReference>
<dbReference type="EC" id="3.1.1.32" evidence="4"/>
<dbReference type="PANTHER" id="PTHR11610">
    <property type="entry name" value="LIPASE"/>
    <property type="match status" value="1"/>
</dbReference>
<evidence type="ECO:0000256" key="5">
    <source>
        <dbReference type="ARBA" id="ARBA00022525"/>
    </source>
</evidence>
<dbReference type="GeneID" id="107965279"/>
<dbReference type="InterPro" id="IPR029058">
    <property type="entry name" value="AB_hydrolase_fold"/>
</dbReference>
<dbReference type="AlphaFoldDB" id="A0A7M7IHQ8"/>
<keyword evidence="5" id="KW-0964">Secreted</keyword>
<evidence type="ECO:0000256" key="9">
    <source>
        <dbReference type="SAM" id="Phobius"/>
    </source>
</evidence>
<proteinExistence type="inferred from homology"/>
<accession>A0A7M7IIB2</accession>
<evidence type="ECO:0000256" key="8">
    <source>
        <dbReference type="RuleBase" id="RU004262"/>
    </source>
</evidence>
<evidence type="ECO:0000313" key="12">
    <source>
        <dbReference type="Proteomes" id="UP000005203"/>
    </source>
</evidence>
<evidence type="ECO:0000256" key="3">
    <source>
        <dbReference type="ARBA" id="ARBA00010701"/>
    </source>
</evidence>
<dbReference type="EnsemblMetazoa" id="XM_016915307">
    <property type="protein sequence ID" value="XP_016770796"/>
    <property type="gene ID" value="LOC107965279"/>
</dbReference>
<evidence type="ECO:0000256" key="7">
    <source>
        <dbReference type="ARBA" id="ARBA00023157"/>
    </source>
</evidence>
<comment type="similarity">
    <text evidence="3 8">Belongs to the AB hydrolase superfamily. Lipase family.</text>
</comment>
<dbReference type="CDD" id="cd00707">
    <property type="entry name" value="Pancreat_lipase_like"/>
    <property type="match status" value="1"/>
</dbReference>
<evidence type="ECO:0000256" key="6">
    <source>
        <dbReference type="ARBA" id="ARBA00022801"/>
    </source>
</evidence>
<dbReference type="InterPro" id="IPR013818">
    <property type="entry name" value="Lipase"/>
</dbReference>
<accession>A0A8B7KNR9</accession>
<keyword evidence="9" id="KW-0472">Membrane</keyword>
<feature type="transmembrane region" description="Helical" evidence="9">
    <location>
        <begin position="6"/>
        <end position="28"/>
    </location>
</feature>
<sequence length="306" mass="34634">MINIYFYFFFAFFNFLLTVADITQNVFLRLYNSNGSYIDENIRNASLFLPYIQKNNLLIILIHGFTEDINSYDIKIMTNAYLENTQHNIFLIDYRNVSKESYIFAEQDINKIGKSMADALDDMIENGVNFKKIHIIGISLGAQLAGIIGRNMNYKIGRITGLDPVGPGYYILNTHLSASDAEFVDIIHTDMGIYGLALKIGHVDFFPNYGYRPQPGCPISENDITRFCSHGRSIEFYVESIKNSTAFIGKCEFYSLNECNIEYIPMGYATPHNANGNYYLITNSKSPYGQGVIGTALNPLKIIPVL</sequence>
<evidence type="ECO:0000313" key="13">
    <source>
        <dbReference type="RefSeq" id="XP_016770795.1"/>
    </source>
</evidence>
<keyword evidence="12" id="KW-1185">Reference proteome</keyword>
<keyword evidence="7" id="KW-1015">Disulfide bond</keyword>
<dbReference type="InterPro" id="IPR000734">
    <property type="entry name" value="TAG_lipase"/>
</dbReference>
<evidence type="ECO:0000313" key="14">
    <source>
        <dbReference type="RefSeq" id="XP_016770796.1"/>
    </source>
</evidence>
<dbReference type="Proteomes" id="UP000005203">
    <property type="component" value="Linkage group LG11"/>
</dbReference>
<keyword evidence="9" id="KW-1133">Transmembrane helix</keyword>
<dbReference type="PANTHER" id="PTHR11610:SF173">
    <property type="entry name" value="LIPASE DOMAIN-CONTAINING PROTEIN-RELATED"/>
    <property type="match status" value="1"/>
</dbReference>
<organism evidence="11">
    <name type="scientific">Apis mellifera</name>
    <name type="common">Honeybee</name>
    <dbReference type="NCBI Taxonomy" id="7460"/>
    <lineage>
        <taxon>Eukaryota</taxon>
        <taxon>Metazoa</taxon>
        <taxon>Ecdysozoa</taxon>
        <taxon>Arthropoda</taxon>
        <taxon>Hexapoda</taxon>
        <taxon>Insecta</taxon>
        <taxon>Pterygota</taxon>
        <taxon>Neoptera</taxon>
        <taxon>Endopterygota</taxon>
        <taxon>Hymenoptera</taxon>
        <taxon>Apocrita</taxon>
        <taxon>Aculeata</taxon>
        <taxon>Apoidea</taxon>
        <taxon>Anthophila</taxon>
        <taxon>Apidae</taxon>
        <taxon>Apis</taxon>
    </lineage>
</organism>
<evidence type="ECO:0000256" key="1">
    <source>
        <dbReference type="ARBA" id="ARBA00000111"/>
    </source>
</evidence>
<protein>
    <recommendedName>
        <fullName evidence="4">phospholipase A1</fullName>
        <ecNumber evidence="4">3.1.1.32</ecNumber>
    </recommendedName>
</protein>
<dbReference type="KEGG" id="ame:107965279"/>
<keyword evidence="9" id="KW-0812">Transmembrane</keyword>
<evidence type="ECO:0000313" key="11">
    <source>
        <dbReference type="EnsemblMetazoa" id="XP_016770796"/>
    </source>
</evidence>
<dbReference type="GO" id="GO:0016042">
    <property type="term" value="P:lipid catabolic process"/>
    <property type="evidence" value="ECO:0007669"/>
    <property type="project" value="TreeGrafter"/>
</dbReference>
<comment type="catalytic activity">
    <reaction evidence="1">
        <text>a 1,2-diacyl-sn-glycero-3-phosphocholine + H2O = a 2-acyl-sn-glycero-3-phosphocholine + a fatty acid + H(+)</text>
        <dbReference type="Rhea" id="RHEA:18689"/>
        <dbReference type="ChEBI" id="CHEBI:15377"/>
        <dbReference type="ChEBI" id="CHEBI:15378"/>
        <dbReference type="ChEBI" id="CHEBI:28868"/>
        <dbReference type="ChEBI" id="CHEBI:57643"/>
        <dbReference type="ChEBI" id="CHEBI:57875"/>
        <dbReference type="EC" id="3.1.1.32"/>
    </reaction>
</comment>
<dbReference type="OMA" id="MVYMGVD"/>
<dbReference type="InterPro" id="IPR033906">
    <property type="entry name" value="Lipase_N"/>
</dbReference>
<dbReference type="RefSeq" id="XP_016770796.1">
    <property type="nucleotide sequence ID" value="XM_016915307.2"/>
</dbReference>
<dbReference type="Gene3D" id="3.40.50.1820">
    <property type="entry name" value="alpha/beta hydrolase"/>
    <property type="match status" value="1"/>
</dbReference>
<comment type="subcellular location">
    <subcellularLocation>
        <location evidence="2">Secreted</location>
    </subcellularLocation>
</comment>
<evidence type="ECO:0000256" key="2">
    <source>
        <dbReference type="ARBA" id="ARBA00004613"/>
    </source>
</evidence>
<evidence type="ECO:0000259" key="10">
    <source>
        <dbReference type="Pfam" id="PF00151"/>
    </source>
</evidence>
<accession>A0A8B7KQI7</accession>
<dbReference type="OrthoDB" id="199913at2759"/>
<reference evidence="13 14" key="2">
    <citation type="submission" date="2025-04" db="UniProtKB">
        <authorList>
            <consortium name="RefSeq"/>
        </authorList>
    </citation>
    <scope>IDENTIFICATION</scope>
    <source>
        <strain evidence="13 14">DH4</strain>
        <tissue evidence="13 14">Whole body</tissue>
    </source>
</reference>
<dbReference type="EnsemblMetazoa" id="XM_016915306">
    <property type="protein sequence ID" value="XP_016770795"/>
    <property type="gene ID" value="LOC107965279"/>
</dbReference>
<keyword evidence="6" id="KW-0378">Hydrolase</keyword>
<feature type="domain" description="Lipase" evidence="10">
    <location>
        <begin position="53"/>
        <end position="288"/>
    </location>
</feature>
<dbReference type="RefSeq" id="XP_016770795.1">
    <property type="nucleotide sequence ID" value="XM_016915306.1"/>
</dbReference>
<dbReference type="GO" id="GO:0005615">
    <property type="term" value="C:extracellular space"/>
    <property type="evidence" value="ECO:0007669"/>
    <property type="project" value="TreeGrafter"/>
</dbReference>
<dbReference type="Pfam" id="PF00151">
    <property type="entry name" value="Lipase"/>
    <property type="match status" value="1"/>
</dbReference>
<reference evidence="11" key="1">
    <citation type="submission" date="2021-01" db="UniProtKB">
        <authorList>
            <consortium name="EnsemblMetazoa"/>
        </authorList>
    </citation>
    <scope>IDENTIFICATION</scope>
    <source>
        <strain evidence="11">DH4</strain>
    </source>
</reference>
<name>A0A7M7IHQ8_APIME</name>